<dbReference type="InParanoid" id="A0A2P6N5L4"/>
<keyword evidence="4" id="KW-0158">Chromosome</keyword>
<feature type="compositionally biased region" description="Basic and acidic residues" evidence="10">
    <location>
        <begin position="28"/>
        <end position="37"/>
    </location>
</feature>
<evidence type="ECO:0000256" key="3">
    <source>
        <dbReference type="ARBA" id="ARBA00016738"/>
    </source>
</evidence>
<feature type="region of interest" description="Disordered" evidence="10">
    <location>
        <begin position="1"/>
        <end position="58"/>
    </location>
</feature>
<keyword evidence="5" id="KW-0597">Phosphoprotein</keyword>
<comment type="subcellular location">
    <subcellularLocation>
        <location evidence="1">Chromosome</location>
    </subcellularLocation>
    <subcellularLocation>
        <location evidence="2">Nucleus</location>
        <location evidence="2">Nucleolus</location>
    </subcellularLocation>
</comment>
<evidence type="ECO:0000256" key="7">
    <source>
        <dbReference type="ARBA" id="ARBA00023054"/>
    </source>
</evidence>
<evidence type="ECO:0000256" key="5">
    <source>
        <dbReference type="ARBA" id="ARBA00022553"/>
    </source>
</evidence>
<evidence type="ECO:0000256" key="1">
    <source>
        <dbReference type="ARBA" id="ARBA00004286"/>
    </source>
</evidence>
<evidence type="ECO:0000256" key="6">
    <source>
        <dbReference type="ARBA" id="ARBA00022934"/>
    </source>
</evidence>
<dbReference type="GO" id="GO:0005730">
    <property type="term" value="C:nucleolus"/>
    <property type="evidence" value="ECO:0007669"/>
    <property type="project" value="UniProtKB-SubCell"/>
</dbReference>
<proteinExistence type="predicted"/>
<evidence type="ECO:0000256" key="4">
    <source>
        <dbReference type="ARBA" id="ARBA00022454"/>
    </source>
</evidence>
<feature type="region of interest" description="Disordered" evidence="10">
    <location>
        <begin position="91"/>
        <end position="120"/>
    </location>
</feature>
<dbReference type="Proteomes" id="UP000241769">
    <property type="component" value="Unassembled WGS sequence"/>
</dbReference>
<dbReference type="EMBL" id="MDYQ01000191">
    <property type="protein sequence ID" value="PRP79245.1"/>
    <property type="molecule type" value="Genomic_DNA"/>
</dbReference>
<keyword evidence="6" id="KW-0164">Citrullination</keyword>
<keyword evidence="7" id="KW-0175">Coiled coil</keyword>
<keyword evidence="8" id="KW-0539">Nucleus</keyword>
<evidence type="ECO:0000256" key="8">
    <source>
        <dbReference type="ARBA" id="ARBA00023242"/>
    </source>
</evidence>
<evidence type="ECO:0000256" key="10">
    <source>
        <dbReference type="SAM" id="MobiDB-lite"/>
    </source>
</evidence>
<gene>
    <name evidence="11" type="ORF">PROFUN_13038</name>
</gene>
<comment type="caution">
    <text evidence="11">The sequence shown here is derived from an EMBL/GenBank/DDBJ whole genome shotgun (WGS) entry which is preliminary data.</text>
</comment>
<name>A0A2P6N5L4_9EUKA</name>
<dbReference type="InterPro" id="IPR026570">
    <property type="entry name" value="CCDC86"/>
</dbReference>
<reference evidence="11 12" key="1">
    <citation type="journal article" date="2018" name="Genome Biol. Evol.">
        <title>Multiple Roots of Fruiting Body Formation in Amoebozoa.</title>
        <authorList>
            <person name="Hillmann F."/>
            <person name="Forbes G."/>
            <person name="Novohradska S."/>
            <person name="Ferling I."/>
            <person name="Riege K."/>
            <person name="Groth M."/>
            <person name="Westermann M."/>
            <person name="Marz M."/>
            <person name="Spaller T."/>
            <person name="Winckler T."/>
            <person name="Schaap P."/>
            <person name="Glockner G."/>
        </authorList>
    </citation>
    <scope>NUCLEOTIDE SEQUENCE [LARGE SCALE GENOMIC DNA]</scope>
    <source>
        <strain evidence="11 12">Jena</strain>
    </source>
</reference>
<comment type="function">
    <text evidence="9">Required for proper chromosome segregation during mitosis and error-free mitotic progression.</text>
</comment>
<evidence type="ECO:0000256" key="2">
    <source>
        <dbReference type="ARBA" id="ARBA00004604"/>
    </source>
</evidence>
<protein>
    <recommendedName>
        <fullName evidence="3">Coiled-coil domain-containing protein 86</fullName>
    </recommendedName>
</protein>
<evidence type="ECO:0000313" key="12">
    <source>
        <dbReference type="Proteomes" id="UP000241769"/>
    </source>
</evidence>
<organism evidence="11 12">
    <name type="scientific">Planoprotostelium fungivorum</name>
    <dbReference type="NCBI Taxonomy" id="1890364"/>
    <lineage>
        <taxon>Eukaryota</taxon>
        <taxon>Amoebozoa</taxon>
        <taxon>Evosea</taxon>
        <taxon>Variosea</taxon>
        <taxon>Cavosteliida</taxon>
        <taxon>Cavosteliaceae</taxon>
        <taxon>Planoprotostelium</taxon>
    </lineage>
</organism>
<sequence>MTDAVGNSLQKPIPDSINWDSSDEETETTEKNKDTPKKVQSSVPKSGRTWKKPKNEPFKRFTDVPIHVTLKDKQEERARVAALKAHITQIRTDDAQKKQEMRLEREERARQREENSKKNEKIQIITNKNTIKKVTKKQLAKGFIKKI</sequence>
<evidence type="ECO:0000313" key="11">
    <source>
        <dbReference type="EMBL" id="PRP79245.1"/>
    </source>
</evidence>
<feature type="compositionally biased region" description="Polar residues" evidence="10">
    <location>
        <begin position="1"/>
        <end position="10"/>
    </location>
</feature>
<accession>A0A2P6N5L4</accession>
<evidence type="ECO:0000256" key="9">
    <source>
        <dbReference type="ARBA" id="ARBA00093307"/>
    </source>
</evidence>
<keyword evidence="12" id="KW-1185">Reference proteome</keyword>
<dbReference type="GO" id="GO:0005694">
    <property type="term" value="C:chromosome"/>
    <property type="evidence" value="ECO:0007669"/>
    <property type="project" value="UniProtKB-SubCell"/>
</dbReference>
<dbReference type="PANTHER" id="PTHR13557:SF1">
    <property type="entry name" value="COILED-COIL DOMAIN-CONTAINING PROTEIN 86"/>
    <property type="match status" value="1"/>
</dbReference>
<dbReference type="PANTHER" id="PTHR13557">
    <property type="entry name" value="COILED-COIL DOMAIN-CONTAINING PROTEIN 86"/>
    <property type="match status" value="1"/>
</dbReference>
<dbReference type="AlphaFoldDB" id="A0A2P6N5L4"/>